<feature type="region of interest" description="Disordered" evidence="1">
    <location>
        <begin position="384"/>
        <end position="469"/>
    </location>
</feature>
<keyword evidence="2" id="KW-1133">Transmembrane helix</keyword>
<gene>
    <name evidence="3" type="ORF">HCN56_13285</name>
</gene>
<reference evidence="3 4" key="1">
    <citation type="submission" date="2020-03" db="EMBL/GenBank/DDBJ databases">
        <title>Draft genome of Streptomyces sp. ventii, isolated from the Axial Seamount in the Pacific Ocean, and resequencing of the two type strains Streptomyces lonarensis strain NCL 716 and Streptomyces bohaiensis strain 11A07.</title>
        <authorList>
            <person name="Loughran R.M."/>
            <person name="Pfannmuller K.M."/>
            <person name="Wasson B.J."/>
            <person name="Deadmond M.C."/>
            <person name="Paddock B.E."/>
            <person name="Koyack M.J."/>
            <person name="Gallegos D.A."/>
            <person name="Mitchell E.A."/>
            <person name="Ushijima B."/>
            <person name="Saw J.H."/>
            <person name="Mcphail K.L."/>
            <person name="Videau P."/>
        </authorList>
    </citation>
    <scope>NUCLEOTIDE SEQUENCE [LARGE SCALE GENOMIC DNA]</scope>
    <source>
        <strain evidence="3 4">NCL716</strain>
    </source>
</reference>
<dbReference type="EMBL" id="JAAVJD010000090">
    <property type="protein sequence ID" value="NJQ06530.1"/>
    <property type="molecule type" value="Genomic_DNA"/>
</dbReference>
<accession>A0A7X6D1M2</accession>
<dbReference type="Proteomes" id="UP000578686">
    <property type="component" value="Unassembled WGS sequence"/>
</dbReference>
<comment type="caution">
    <text evidence="3">The sequence shown here is derived from an EMBL/GenBank/DDBJ whole genome shotgun (WGS) entry which is preliminary data.</text>
</comment>
<dbReference type="AlphaFoldDB" id="A0A7X6D1M2"/>
<name>A0A7X6D1M2_9ACTN</name>
<sequence length="469" mass="49146">MRTVDPFAFFAEHRDTIFRWCGILGTLLVLFLLVRWQVMKRGGWRVVGRRIKREMKATALAFAAPPRAWLRYRRALRRLTGLLGDTSTWRDAELAVLTAREAAAGSSVPYAVRVDADWVRVMLAGHAAVPGAPEPPGPWYPDPDAPGEWVAQRADLPAIAPARGGPCPVLVAVGERHRGCVFVDLATGPTVTSVTGDARNASVLVQVLGAQLDARMPSGMVTVAADVHPRFPGEPVRDAYRTALAALGAPSTPRDDVTGMPVLPSVLIAATLPDPLPPELTAAPDAGRPPIRVLVNGPGRGHTRRVFTDRHSRVAISGAPLLANGAALSRAVARTLRGFPPLPPPPPAGAGAGGLTGSELFQEEGVVTGVPAAAVQDRPAAAPAAPVTAVEETSEPAVLAEPEEAPAAARSARTRRTGPVVDPRHRIALSKTTTAPPAPVPAPAAPPRGTGDEESSLPPGRSSRSTHRP</sequence>
<dbReference type="RefSeq" id="WP_167970699.1">
    <property type="nucleotide sequence ID" value="NZ_JAAVJD010000090.1"/>
</dbReference>
<feature type="region of interest" description="Disordered" evidence="1">
    <location>
        <begin position="281"/>
        <end position="303"/>
    </location>
</feature>
<evidence type="ECO:0000313" key="3">
    <source>
        <dbReference type="EMBL" id="NJQ06530.1"/>
    </source>
</evidence>
<feature type="transmembrane region" description="Helical" evidence="2">
    <location>
        <begin position="17"/>
        <end position="36"/>
    </location>
</feature>
<feature type="compositionally biased region" description="Pro residues" evidence="1">
    <location>
        <begin position="436"/>
        <end position="446"/>
    </location>
</feature>
<evidence type="ECO:0000256" key="2">
    <source>
        <dbReference type="SAM" id="Phobius"/>
    </source>
</evidence>
<keyword evidence="2" id="KW-0812">Transmembrane</keyword>
<evidence type="ECO:0000313" key="4">
    <source>
        <dbReference type="Proteomes" id="UP000578686"/>
    </source>
</evidence>
<keyword evidence="4" id="KW-1185">Reference proteome</keyword>
<organism evidence="3 4">
    <name type="scientific">Streptomyces lonarensis</name>
    <dbReference type="NCBI Taxonomy" id="700599"/>
    <lineage>
        <taxon>Bacteria</taxon>
        <taxon>Bacillati</taxon>
        <taxon>Actinomycetota</taxon>
        <taxon>Actinomycetes</taxon>
        <taxon>Kitasatosporales</taxon>
        <taxon>Streptomycetaceae</taxon>
        <taxon>Streptomyces</taxon>
    </lineage>
</organism>
<evidence type="ECO:0000256" key="1">
    <source>
        <dbReference type="SAM" id="MobiDB-lite"/>
    </source>
</evidence>
<feature type="compositionally biased region" description="Low complexity" evidence="1">
    <location>
        <begin position="384"/>
        <end position="411"/>
    </location>
</feature>
<keyword evidence="2" id="KW-0472">Membrane</keyword>
<protein>
    <submittedName>
        <fullName evidence="3">Uncharacterized protein</fullName>
    </submittedName>
</protein>
<proteinExistence type="predicted"/>